<organism evidence="2 3">
    <name type="scientific">Paenibacillus agaridevorans</name>
    <dbReference type="NCBI Taxonomy" id="171404"/>
    <lineage>
        <taxon>Bacteria</taxon>
        <taxon>Bacillati</taxon>
        <taxon>Bacillota</taxon>
        <taxon>Bacilli</taxon>
        <taxon>Bacillales</taxon>
        <taxon>Paenibacillaceae</taxon>
        <taxon>Paenibacillus</taxon>
    </lineage>
</organism>
<reference evidence="2 3" key="1">
    <citation type="submission" date="2017-08" db="EMBL/GenBank/DDBJ databases">
        <title>Substantial Increase in Enzyme Production by Combined Drug-Resistance Mutations in Paenibacillus agaridevorans.</title>
        <authorList>
            <person name="Tanaka Y."/>
            <person name="Funane K."/>
            <person name="Hosaka T."/>
            <person name="Shiwa Y."/>
            <person name="Fujita N."/>
            <person name="Miyazaki T."/>
            <person name="Yoshikawa H."/>
            <person name="Murakami K."/>
            <person name="Kasahara K."/>
            <person name="Inaoka T."/>
            <person name="Hiraga Y."/>
            <person name="Ochi K."/>
        </authorList>
    </citation>
    <scope>NUCLEOTIDE SEQUENCE [LARGE SCALE GENOMIC DNA]</scope>
    <source>
        <strain evidence="2 3">T-3040</strain>
    </source>
</reference>
<name>A0A2R5F036_9BACL</name>
<accession>A0A2R5F036</accession>
<sequence length="88" mass="10369">MDKAGEGMRRLSEEEKDELSKKQALKQEIKETLTEWENANRFFHHAVGKEQVDYAIYNIITAEKRYDMLLGKAKQMQGPWPKWEGIVK</sequence>
<evidence type="ECO:0000313" key="2">
    <source>
        <dbReference type="EMBL" id="GBG11269.1"/>
    </source>
</evidence>
<dbReference type="EMBL" id="BDQX01000394">
    <property type="protein sequence ID" value="GBG11269.1"/>
    <property type="molecule type" value="Genomic_DNA"/>
</dbReference>
<comment type="caution">
    <text evidence="2">The sequence shown here is derived from an EMBL/GenBank/DDBJ whole genome shotgun (WGS) entry which is preliminary data.</text>
</comment>
<evidence type="ECO:0008006" key="4">
    <source>
        <dbReference type="Google" id="ProtNLM"/>
    </source>
</evidence>
<evidence type="ECO:0000256" key="1">
    <source>
        <dbReference type="SAM" id="MobiDB-lite"/>
    </source>
</evidence>
<feature type="region of interest" description="Disordered" evidence="1">
    <location>
        <begin position="1"/>
        <end position="24"/>
    </location>
</feature>
<keyword evidence="3" id="KW-1185">Reference proteome</keyword>
<proteinExistence type="predicted"/>
<protein>
    <recommendedName>
        <fullName evidence="4">DUF2508 domain-containing protein</fullName>
    </recommendedName>
</protein>
<dbReference type="InterPro" id="IPR019644">
    <property type="entry name" value="DUF2508"/>
</dbReference>
<gene>
    <name evidence="2" type="ORF">PAT3040_06065</name>
</gene>
<evidence type="ECO:0000313" key="3">
    <source>
        <dbReference type="Proteomes" id="UP000245202"/>
    </source>
</evidence>
<dbReference type="Pfam" id="PF10704">
    <property type="entry name" value="DUF2508"/>
    <property type="match status" value="1"/>
</dbReference>
<dbReference type="Proteomes" id="UP000245202">
    <property type="component" value="Unassembled WGS sequence"/>
</dbReference>
<dbReference type="AlphaFoldDB" id="A0A2R5F036"/>